<dbReference type="Gene3D" id="1.10.167.10">
    <property type="entry name" value="Regulator of G-protein Signalling 4, domain 2"/>
    <property type="match status" value="1"/>
</dbReference>
<feature type="transmembrane region" description="Helical" evidence="1">
    <location>
        <begin position="56"/>
        <end position="76"/>
    </location>
</feature>
<protein>
    <recommendedName>
        <fullName evidence="2">RGS domain-containing protein</fullName>
    </recommendedName>
</protein>
<comment type="caution">
    <text evidence="3">The sequence shown here is derived from an EMBL/GenBank/DDBJ whole genome shotgun (WGS) entry which is preliminary data.</text>
</comment>
<dbReference type="SMART" id="SM00315">
    <property type="entry name" value="RGS"/>
    <property type="match status" value="1"/>
</dbReference>
<feature type="transmembrane region" description="Helical" evidence="1">
    <location>
        <begin position="138"/>
        <end position="157"/>
    </location>
</feature>
<feature type="transmembrane region" description="Helical" evidence="1">
    <location>
        <begin position="20"/>
        <end position="44"/>
    </location>
</feature>
<reference evidence="3 4" key="1">
    <citation type="submission" date="2021-02" db="EMBL/GenBank/DDBJ databases">
        <title>Variation within the Batrachochytrium salamandrivorans European outbreak.</title>
        <authorList>
            <person name="Kelly M."/>
            <person name="Pasmans F."/>
            <person name="Shea T.P."/>
            <person name="Munoz J.F."/>
            <person name="Carranza S."/>
            <person name="Cuomo C.A."/>
            <person name="Martel A."/>
        </authorList>
    </citation>
    <scope>NUCLEOTIDE SEQUENCE [LARGE SCALE GENOMIC DNA]</scope>
    <source>
        <strain evidence="3 4">AMFP18/2</strain>
    </source>
</reference>
<organism evidence="3 4">
    <name type="scientific">Batrachochytrium salamandrivorans</name>
    <dbReference type="NCBI Taxonomy" id="1357716"/>
    <lineage>
        <taxon>Eukaryota</taxon>
        <taxon>Fungi</taxon>
        <taxon>Fungi incertae sedis</taxon>
        <taxon>Chytridiomycota</taxon>
        <taxon>Chytridiomycota incertae sedis</taxon>
        <taxon>Chytridiomycetes</taxon>
        <taxon>Rhizophydiales</taxon>
        <taxon>Rhizophydiales incertae sedis</taxon>
        <taxon>Batrachochytrium</taxon>
    </lineage>
</organism>
<dbReference type="CDD" id="cd07440">
    <property type="entry name" value="RGS"/>
    <property type="match status" value="1"/>
</dbReference>
<keyword evidence="1" id="KW-1133">Transmembrane helix</keyword>
<proteinExistence type="predicted"/>
<dbReference type="InterPro" id="IPR036305">
    <property type="entry name" value="RGS_sf"/>
</dbReference>
<evidence type="ECO:0000313" key="3">
    <source>
        <dbReference type="EMBL" id="KAH6590939.1"/>
    </source>
</evidence>
<feature type="transmembrane region" description="Helical" evidence="1">
    <location>
        <begin position="177"/>
        <end position="195"/>
    </location>
</feature>
<name>A0ABQ8F2V2_9FUNG</name>
<dbReference type="EMBL" id="JAFCIX010000418">
    <property type="protein sequence ID" value="KAH6590939.1"/>
    <property type="molecule type" value="Genomic_DNA"/>
</dbReference>
<dbReference type="Proteomes" id="UP001648503">
    <property type="component" value="Unassembled WGS sequence"/>
</dbReference>
<sequence length="399" mass="44929">MSNSTHPPALIQERPSTLVNAIIDMVIFLSTTLLLAVVIPLFIIERKQPMVRHRSWTINILACISAGGCSLSRALLFMDNWIGKDMRATAYSINYILYSSTQTPIAICVAAISVLQIFFSIVFLLWYGPRSPKDNYHIMTQFYIITVITLVSVAINLISEVSQNQSIFSLCNSFSDILAFLAIVVDIVVPLQFLFTKTRYHMDVSPSQLEALIIDEAVGSSHRVHGDTNLKDKSYSESQNKIFKSAYHSPVDTGQNACQLHRSVKYTLDRILAEPTLYQAFCVFLSHEFSLESLLFIEAVKSYKEKVKQNPSKATVELLSTKLYDDFIAPNSVNEVNLPKRIATKLEGELYVMIDCDMDMDKAIAIYDCASTHIHQMLISNHLRKFLASSLFKNATSDK</sequence>
<gene>
    <name evidence="3" type="ORF">BASA50_008939</name>
</gene>
<accession>A0ABQ8F2V2</accession>
<dbReference type="PANTHER" id="PTHR10845">
    <property type="entry name" value="REGULATOR OF G PROTEIN SIGNALING"/>
    <property type="match status" value="1"/>
</dbReference>
<dbReference type="PRINTS" id="PR01301">
    <property type="entry name" value="RGSPROTEIN"/>
</dbReference>
<keyword evidence="4" id="KW-1185">Reference proteome</keyword>
<evidence type="ECO:0000259" key="2">
    <source>
        <dbReference type="PROSITE" id="PS50132"/>
    </source>
</evidence>
<dbReference type="InterPro" id="IPR016137">
    <property type="entry name" value="RGS"/>
</dbReference>
<dbReference type="PANTHER" id="PTHR10845:SF192">
    <property type="entry name" value="DOUBLE HIT, ISOFORM B"/>
    <property type="match status" value="1"/>
</dbReference>
<dbReference type="Pfam" id="PF00615">
    <property type="entry name" value="RGS"/>
    <property type="match status" value="1"/>
</dbReference>
<keyword evidence="1" id="KW-0812">Transmembrane</keyword>
<evidence type="ECO:0000256" key="1">
    <source>
        <dbReference type="SAM" id="Phobius"/>
    </source>
</evidence>
<evidence type="ECO:0000313" key="4">
    <source>
        <dbReference type="Proteomes" id="UP001648503"/>
    </source>
</evidence>
<feature type="domain" description="RGS" evidence="2">
    <location>
        <begin position="267"/>
        <end position="396"/>
    </location>
</feature>
<feature type="transmembrane region" description="Helical" evidence="1">
    <location>
        <begin position="104"/>
        <end position="126"/>
    </location>
</feature>
<keyword evidence="1" id="KW-0472">Membrane</keyword>
<dbReference type="InterPro" id="IPR044926">
    <property type="entry name" value="RGS_subdomain_2"/>
</dbReference>
<dbReference type="PROSITE" id="PS50132">
    <property type="entry name" value="RGS"/>
    <property type="match status" value="1"/>
</dbReference>
<dbReference type="SUPFAM" id="SSF48097">
    <property type="entry name" value="Regulator of G-protein signaling, RGS"/>
    <property type="match status" value="1"/>
</dbReference>